<evidence type="ECO:0000313" key="3">
    <source>
        <dbReference type="Proteomes" id="UP000325313"/>
    </source>
</evidence>
<protein>
    <submittedName>
        <fullName evidence="2">Uncharacterized protein</fullName>
    </submittedName>
</protein>
<feature type="region of interest" description="Disordered" evidence="1">
    <location>
        <begin position="52"/>
        <end position="94"/>
    </location>
</feature>
<dbReference type="Proteomes" id="UP000325313">
    <property type="component" value="Unassembled WGS sequence"/>
</dbReference>
<evidence type="ECO:0000313" key="2">
    <source>
        <dbReference type="EMBL" id="KAA1095712.1"/>
    </source>
</evidence>
<organism evidence="2 3">
    <name type="scientific">Puccinia graminis f. sp. tritici</name>
    <dbReference type="NCBI Taxonomy" id="56615"/>
    <lineage>
        <taxon>Eukaryota</taxon>
        <taxon>Fungi</taxon>
        <taxon>Dikarya</taxon>
        <taxon>Basidiomycota</taxon>
        <taxon>Pucciniomycotina</taxon>
        <taxon>Pucciniomycetes</taxon>
        <taxon>Pucciniales</taxon>
        <taxon>Pucciniaceae</taxon>
        <taxon>Puccinia</taxon>
    </lineage>
</organism>
<dbReference type="EMBL" id="VDEP01000371">
    <property type="protein sequence ID" value="KAA1095712.1"/>
    <property type="molecule type" value="Genomic_DNA"/>
</dbReference>
<name>A0A5B0P4F5_PUCGR</name>
<gene>
    <name evidence="2" type="ORF">PGTUg99_025884</name>
</gene>
<evidence type="ECO:0000256" key="1">
    <source>
        <dbReference type="SAM" id="MobiDB-lite"/>
    </source>
</evidence>
<comment type="caution">
    <text evidence="2">The sequence shown here is derived from an EMBL/GenBank/DDBJ whole genome shotgun (WGS) entry which is preliminary data.</text>
</comment>
<accession>A0A5B0P4F5</accession>
<dbReference type="AlphaFoldDB" id="A0A5B0P4F5"/>
<reference evidence="2 3" key="1">
    <citation type="submission" date="2019-05" db="EMBL/GenBank/DDBJ databases">
        <title>Emergence of the Ug99 lineage of the wheat stem rust pathogen through somatic hybridization.</title>
        <authorList>
            <person name="Li F."/>
            <person name="Upadhyaya N.M."/>
            <person name="Sperschneider J."/>
            <person name="Matny O."/>
            <person name="Nguyen-Phuc H."/>
            <person name="Mago R."/>
            <person name="Raley C."/>
            <person name="Miller M.E."/>
            <person name="Silverstein K.A.T."/>
            <person name="Henningsen E."/>
            <person name="Hirsch C.D."/>
            <person name="Visser B."/>
            <person name="Pretorius Z.A."/>
            <person name="Steffenson B.J."/>
            <person name="Schwessinger B."/>
            <person name="Dodds P.N."/>
            <person name="Figueroa M."/>
        </authorList>
    </citation>
    <scope>NUCLEOTIDE SEQUENCE [LARGE SCALE GENOMIC DNA]</scope>
    <source>
        <strain evidence="2 3">Ug99</strain>
    </source>
</reference>
<sequence>MKEVPSPFYGNLTDLLTINTTCPSQPPNQHLKQPINNPTNIRTLFDLNFDSTHSPAETIPFVPQNKLPDLRNSPDRISYPPQHHPTVRPPSPLD</sequence>
<proteinExistence type="predicted"/>